<dbReference type="InterPro" id="IPR000847">
    <property type="entry name" value="LysR_HTH_N"/>
</dbReference>
<evidence type="ECO:0000313" key="5">
    <source>
        <dbReference type="EMBL" id="VFD54335.1"/>
    </source>
</evidence>
<evidence type="ECO:0000256" key="3">
    <source>
        <dbReference type="ARBA" id="ARBA00023163"/>
    </source>
</evidence>
<comment type="caution">
    <text evidence="5">The sequence shown here is derived from an EMBL/GenBank/DDBJ whole genome shotgun (WGS) entry which is preliminary data.</text>
</comment>
<dbReference type="GO" id="GO:0003700">
    <property type="term" value="F:DNA-binding transcription factor activity"/>
    <property type="evidence" value="ECO:0007669"/>
    <property type="project" value="InterPro"/>
</dbReference>
<dbReference type="SUPFAM" id="SSF53850">
    <property type="entry name" value="Periplasmic binding protein-like II"/>
    <property type="match status" value="1"/>
</dbReference>
<dbReference type="Pfam" id="PF00126">
    <property type="entry name" value="HTH_1"/>
    <property type="match status" value="1"/>
</dbReference>
<proteinExistence type="inferred from homology"/>
<feature type="domain" description="HTH lysR-type" evidence="4">
    <location>
        <begin position="1"/>
        <end position="58"/>
    </location>
</feature>
<dbReference type="PANTHER" id="PTHR30126">
    <property type="entry name" value="HTH-TYPE TRANSCRIPTIONAL REGULATOR"/>
    <property type="match status" value="1"/>
</dbReference>
<keyword evidence="2" id="KW-0805">Transcription regulation</keyword>
<evidence type="ECO:0000256" key="2">
    <source>
        <dbReference type="ARBA" id="ARBA00023015"/>
    </source>
</evidence>
<accession>A0AAX3GZM1</accession>
<dbReference type="InterPro" id="IPR036390">
    <property type="entry name" value="WH_DNA-bd_sf"/>
</dbReference>
<keyword evidence="3" id="KW-0804">Transcription</keyword>
<dbReference type="Gene3D" id="1.10.10.10">
    <property type="entry name" value="Winged helix-like DNA-binding domain superfamily/Winged helix DNA-binding domain"/>
    <property type="match status" value="1"/>
</dbReference>
<evidence type="ECO:0000313" key="6">
    <source>
        <dbReference type="Proteomes" id="UP000346772"/>
    </source>
</evidence>
<organism evidence="5 6">
    <name type="scientific">Clostridioides difficile</name>
    <name type="common">Peptoclostridium difficile</name>
    <dbReference type="NCBI Taxonomy" id="1496"/>
    <lineage>
        <taxon>Bacteria</taxon>
        <taxon>Bacillati</taxon>
        <taxon>Bacillota</taxon>
        <taxon>Clostridia</taxon>
        <taxon>Peptostreptococcales</taxon>
        <taxon>Peptostreptococcaceae</taxon>
        <taxon>Clostridioides</taxon>
    </lineage>
</organism>
<dbReference type="InterPro" id="IPR036388">
    <property type="entry name" value="WH-like_DNA-bd_sf"/>
</dbReference>
<dbReference type="RefSeq" id="WP_003420639.1">
    <property type="nucleotide sequence ID" value="NZ_BEHB01000010.1"/>
</dbReference>
<comment type="similarity">
    <text evidence="1">Belongs to the LysR transcriptional regulatory family.</text>
</comment>
<evidence type="ECO:0000259" key="4">
    <source>
        <dbReference type="PROSITE" id="PS50931"/>
    </source>
</evidence>
<dbReference type="EMBL" id="CAADAT010000009">
    <property type="protein sequence ID" value="VFD54335.1"/>
    <property type="molecule type" value="Genomic_DNA"/>
</dbReference>
<dbReference type="AlphaFoldDB" id="A0AAX3GZM1"/>
<gene>
    <name evidence="5" type="primary">oxyR</name>
    <name evidence="5" type="ORF">SAMEA1710456_01820</name>
</gene>
<dbReference type="SUPFAM" id="SSF46785">
    <property type="entry name" value="Winged helix' DNA-binding domain"/>
    <property type="match status" value="1"/>
</dbReference>
<reference evidence="5 6" key="1">
    <citation type="submission" date="2019-02" db="EMBL/GenBank/DDBJ databases">
        <authorList>
            <consortium name="Pathogen Informatics"/>
        </authorList>
    </citation>
    <scope>NUCLEOTIDE SEQUENCE [LARGE SCALE GENOMIC DNA]</scope>
    <source>
        <strain evidence="5 6">078GUE027</strain>
    </source>
</reference>
<dbReference type="Gene3D" id="3.40.190.290">
    <property type="match status" value="1"/>
</dbReference>
<dbReference type="Proteomes" id="UP000346772">
    <property type="component" value="Unassembled WGS sequence"/>
</dbReference>
<protein>
    <submittedName>
        <fullName evidence="5">LysR family transcriptional regulator</fullName>
    </submittedName>
</protein>
<evidence type="ECO:0000256" key="1">
    <source>
        <dbReference type="ARBA" id="ARBA00009437"/>
    </source>
</evidence>
<sequence>MNLNYFQYLVEVANIGSISKAAEKNFVSQPYLSGIIKKMEDEVGFLIFKRTNLGIELTEKGEIFINEAKKILIGIENIKNINTKNEEGLSIGMVYSLFFTKCFLKFKKFKPTDLQDKVYEMSPMEIFKALIDNKIRLGLFSYATKKKDKYWNIAKKHHLKCWSIYEDLHPYVIMSRSHPLALNDSITISDLNSNPYVVYDKSEFLIYLDMIGIRKHPDLLLVSDRGSFSDAILDNNYLGITTYFSEINEQDNKFIYIKLEDCDETIGIGYAILDNYKLSQREKDFIKFIKNK</sequence>
<dbReference type="PROSITE" id="PS50931">
    <property type="entry name" value="HTH_LYSR"/>
    <property type="match status" value="1"/>
</dbReference>
<name>A0AAX3GZM1_CLODI</name>